<evidence type="ECO:0000256" key="7">
    <source>
        <dbReference type="SAM" id="MobiDB-lite"/>
    </source>
</evidence>
<feature type="transmembrane region" description="Helical" evidence="8">
    <location>
        <begin position="399"/>
        <end position="420"/>
    </location>
</feature>
<protein>
    <submittedName>
        <fullName evidence="10">Protein tyrosine kinase/Protein kinase domain containing protein, putative</fullName>
    </submittedName>
</protein>
<keyword evidence="4 10" id="KW-0418">Kinase</keyword>
<dbReference type="PROSITE" id="PS50011">
    <property type="entry name" value="PROTEIN_KINASE_DOM"/>
    <property type="match status" value="1"/>
</dbReference>
<evidence type="ECO:0000256" key="1">
    <source>
        <dbReference type="ARBA" id="ARBA00022527"/>
    </source>
</evidence>
<keyword evidence="11" id="KW-1185">Reference proteome</keyword>
<feature type="compositionally biased region" description="Polar residues" evidence="7">
    <location>
        <begin position="661"/>
        <end position="682"/>
    </location>
</feature>
<accession>A0A7G2C4B8</accession>
<dbReference type="GO" id="GO:0004674">
    <property type="term" value="F:protein serine/threonine kinase activity"/>
    <property type="evidence" value="ECO:0007669"/>
    <property type="project" value="UniProtKB-KW"/>
</dbReference>
<evidence type="ECO:0000259" key="9">
    <source>
        <dbReference type="PROSITE" id="PS50011"/>
    </source>
</evidence>
<evidence type="ECO:0000313" key="10">
    <source>
        <dbReference type="EMBL" id="CAD2212742.1"/>
    </source>
</evidence>
<dbReference type="InterPro" id="IPR017441">
    <property type="entry name" value="Protein_kinase_ATP_BS"/>
</dbReference>
<dbReference type="InterPro" id="IPR011009">
    <property type="entry name" value="Kinase-like_dom_sf"/>
</dbReference>
<evidence type="ECO:0000256" key="4">
    <source>
        <dbReference type="ARBA" id="ARBA00022777"/>
    </source>
</evidence>
<feature type="compositionally biased region" description="Basic and acidic residues" evidence="7">
    <location>
        <begin position="613"/>
        <end position="631"/>
    </location>
</feature>
<dbReference type="GO" id="GO:0005524">
    <property type="term" value="F:ATP binding"/>
    <property type="evidence" value="ECO:0007669"/>
    <property type="project" value="UniProtKB-UniRule"/>
</dbReference>
<dbReference type="InterPro" id="IPR000719">
    <property type="entry name" value="Prot_kinase_dom"/>
</dbReference>
<feature type="binding site" evidence="6">
    <location>
        <position position="1079"/>
    </location>
    <ligand>
        <name>ATP</name>
        <dbReference type="ChEBI" id="CHEBI:30616"/>
    </ligand>
</feature>
<dbReference type="SMART" id="SM00220">
    <property type="entry name" value="S_TKc"/>
    <property type="match status" value="1"/>
</dbReference>
<keyword evidence="8" id="KW-1133">Transmembrane helix</keyword>
<gene>
    <name evidence="10" type="ORF">ADEAN_000015400</name>
</gene>
<keyword evidence="5 6" id="KW-0067">ATP-binding</keyword>
<sequence>MAQMRIYAFILIYAIIVILVLVGNTVLLTVRTQLVTKIRAERTTLISLARAVDVMGNFRMLGEQNVDRLSAQIESLDMYARDIEEEAPLSDYLPSMKAYVLPQASPSQLTQEEIWLYPERAHALDVQSDSYDTEESQFRVEGCGCSRRDDTCYIYRNLTSTTVPSSSLTNRTAEDPTVKESYPFTSFWLNAAMMQSLTFTDVNTGMWSPVLRRYTKRPTTLQCEGHGFERVFAYYKCIELLDEGVKPKVVNYFPESFTLLGDRFVTNDTALYPNFNNTPRRYCKHAIVSQVVQSYVDSLQSYSLSPDSTIMQGSRYLMDTMHGKCSIPENMAREIDVIIREETDQFRTDGPVEVSRVYYRDANVSTVIVERTPNGIGLGFNEQIPNSSFFGALDRDRNISIIIVAVFSVLAALASVILWWCISVPLQRICGKMNKVTNSAEALSGVGSSSDNGVESEVLDCANYYDGSTSDNKHSGSPLGGNEMIDFAKAQPKKSRMSVKFSRMMKKVKQLLMLGGDDEPNTHLCGVAVSEVLDLQAAYEELCSALNDLRAYLPQEMDVLTHRDPALRTPDNETVPAEIGHSPHKNGHSSGPREGDETDGNEVFDFSIYSPHSPKETKGSKSQSDESKGAEKPAMQTNKSTSDSSGHTHYEMVQIVSTAHLQDSTNSNTSARYSGRNPAQSASERRDSFVHSVPQNSMVLEGPSSLHRATSSMEISLGVNPKQCYRFRGKIEITRLTAVLLVFNCPVVNPEYLADTIEQFIRIPIEQSTVMGGVVSSVRPDMVSIYFTGGNQARNAVRYAQRVLSLFSLPLQKIVRIIIDAGQLHLAQCSPFAKTFFGERHQFMLSLFYYSGVGEGRILLTDRVAASLDSMDECLPTDNIIPRSGEAAVLLFVLLNNTERTPSTEKAIRRYKRAFFAAVKGSYEEALSILSQDQHIPAIEEGLTKQLREGLRQLLRTNPRRPRFCRFQLPTFETLGVMVRDRRHIKLHNQLDPMQLSMTVPAIQFFPSVGGTMQGTLNGTCLSGTGGFNTLDVYEEDALCSVKDSAGLEWFIVSDAIGAGSFAEVFKVISSHGSISAIKCIRLNQANVEARDVVQEVNTSCRLFSEFIVNYNGWVQQGSRLILFMEYMPGGTLKELLQSFPVGVLPTIARRYASHMLNGLNFLNKNGIVHADLKPQNVLLSADGLCKLSDFGSCINKATNVPEDNDIFSLRGTPLYMAPEVACGETPTVASDMWSFGITLFEMLAGKLPWVWSETGEPVFPDESQLNGDGAEVEKVSVKRFIQSLIRKTVVVQLQPLPEEKCTTPTLVAHNHLLKSLSEKCPAAVELLSMCLVPEPADRITPEVALVQNFITCLELTEA</sequence>
<proteinExistence type="predicted"/>
<keyword evidence="1" id="KW-0723">Serine/threonine-protein kinase</keyword>
<dbReference type="SUPFAM" id="SSF56112">
    <property type="entry name" value="Protein kinase-like (PK-like)"/>
    <property type="match status" value="1"/>
</dbReference>
<keyword evidence="3 6" id="KW-0547">Nucleotide-binding</keyword>
<dbReference type="Proteomes" id="UP000515908">
    <property type="component" value="Chromosome 01"/>
</dbReference>
<evidence type="ECO:0000256" key="2">
    <source>
        <dbReference type="ARBA" id="ARBA00022679"/>
    </source>
</evidence>
<feature type="region of interest" description="Disordered" evidence="7">
    <location>
        <begin position="564"/>
        <end position="647"/>
    </location>
</feature>
<evidence type="ECO:0000256" key="8">
    <source>
        <dbReference type="SAM" id="Phobius"/>
    </source>
</evidence>
<evidence type="ECO:0000256" key="3">
    <source>
        <dbReference type="ARBA" id="ARBA00022741"/>
    </source>
</evidence>
<dbReference type="OrthoDB" id="275301at2759"/>
<feature type="domain" description="Protein kinase" evidence="9">
    <location>
        <begin position="1051"/>
        <end position="1351"/>
    </location>
</feature>
<dbReference type="PROSITE" id="PS00108">
    <property type="entry name" value="PROTEIN_KINASE_ST"/>
    <property type="match status" value="1"/>
</dbReference>
<keyword evidence="8" id="KW-0812">Transmembrane</keyword>
<dbReference type="EMBL" id="LR877145">
    <property type="protein sequence ID" value="CAD2212742.1"/>
    <property type="molecule type" value="Genomic_DNA"/>
</dbReference>
<reference evidence="10 11" key="1">
    <citation type="submission" date="2020-08" db="EMBL/GenBank/DDBJ databases">
        <authorList>
            <person name="Newling K."/>
            <person name="Davey J."/>
            <person name="Forrester S."/>
        </authorList>
    </citation>
    <scope>NUCLEOTIDE SEQUENCE [LARGE SCALE GENOMIC DNA]</scope>
    <source>
        <strain evidence="11">Crithidia deanei Carvalho (ATCC PRA-265)</strain>
    </source>
</reference>
<dbReference type="VEuPathDB" id="TriTrypDB:ADEAN_000015400"/>
<dbReference type="Gene3D" id="3.30.200.20">
    <property type="entry name" value="Phosphorylase Kinase, domain 1"/>
    <property type="match status" value="1"/>
</dbReference>
<keyword evidence="8" id="KW-0472">Membrane</keyword>
<evidence type="ECO:0000313" key="11">
    <source>
        <dbReference type="Proteomes" id="UP000515908"/>
    </source>
</evidence>
<organism evidence="10 11">
    <name type="scientific">Angomonas deanei</name>
    <dbReference type="NCBI Taxonomy" id="59799"/>
    <lineage>
        <taxon>Eukaryota</taxon>
        <taxon>Discoba</taxon>
        <taxon>Euglenozoa</taxon>
        <taxon>Kinetoplastea</taxon>
        <taxon>Metakinetoplastina</taxon>
        <taxon>Trypanosomatida</taxon>
        <taxon>Trypanosomatidae</taxon>
        <taxon>Strigomonadinae</taxon>
        <taxon>Angomonas</taxon>
    </lineage>
</organism>
<feature type="transmembrane region" description="Helical" evidence="8">
    <location>
        <begin position="6"/>
        <end position="30"/>
    </location>
</feature>
<dbReference type="PANTHER" id="PTHR11584:SF369">
    <property type="entry name" value="MITOGEN-ACTIVATED PROTEIN KINASE KINASE KINASE 19-RELATED"/>
    <property type="match status" value="1"/>
</dbReference>
<feature type="region of interest" description="Disordered" evidence="7">
    <location>
        <begin position="661"/>
        <end position="700"/>
    </location>
</feature>
<feature type="compositionally biased region" description="Polar residues" evidence="7">
    <location>
        <begin position="635"/>
        <end position="647"/>
    </location>
</feature>
<dbReference type="Gene3D" id="1.10.510.10">
    <property type="entry name" value="Transferase(Phosphotransferase) domain 1"/>
    <property type="match status" value="1"/>
</dbReference>
<keyword evidence="2" id="KW-0808">Transferase</keyword>
<evidence type="ECO:0000256" key="5">
    <source>
        <dbReference type="ARBA" id="ARBA00022840"/>
    </source>
</evidence>
<dbReference type="Pfam" id="PF00069">
    <property type="entry name" value="Pkinase"/>
    <property type="match status" value="1"/>
</dbReference>
<evidence type="ECO:0000256" key="6">
    <source>
        <dbReference type="PROSITE-ProRule" id="PRU10141"/>
    </source>
</evidence>
<dbReference type="InterPro" id="IPR008271">
    <property type="entry name" value="Ser/Thr_kinase_AS"/>
</dbReference>
<name>A0A7G2C4B8_9TRYP</name>
<dbReference type="PROSITE" id="PS00107">
    <property type="entry name" value="PROTEIN_KINASE_ATP"/>
    <property type="match status" value="1"/>
</dbReference>
<dbReference type="PANTHER" id="PTHR11584">
    <property type="entry name" value="SERINE/THREONINE PROTEIN KINASE"/>
    <property type="match status" value="1"/>
</dbReference>